<dbReference type="OrthoDB" id="5347995at2"/>
<dbReference type="GO" id="GO:1902201">
    <property type="term" value="P:negative regulation of bacterial-type flagellum-dependent cell motility"/>
    <property type="evidence" value="ECO:0007669"/>
    <property type="project" value="TreeGrafter"/>
</dbReference>
<dbReference type="AlphaFoldDB" id="A0A1I5N3N1"/>
<dbReference type="InterPro" id="IPR000160">
    <property type="entry name" value="GGDEF_dom"/>
</dbReference>
<dbReference type="PANTHER" id="PTHR45138:SF6">
    <property type="entry name" value="DIGUANYLATE CYCLASE DGCN"/>
    <property type="match status" value="1"/>
</dbReference>
<dbReference type="PANTHER" id="PTHR45138">
    <property type="entry name" value="REGULATORY COMPONENTS OF SENSORY TRANSDUCTION SYSTEM"/>
    <property type="match status" value="1"/>
</dbReference>
<dbReference type="EMBL" id="FOXB01000008">
    <property type="protein sequence ID" value="SFP16320.1"/>
    <property type="molecule type" value="Genomic_DNA"/>
</dbReference>
<dbReference type="Pfam" id="PF00990">
    <property type="entry name" value="GGDEF"/>
    <property type="match status" value="1"/>
</dbReference>
<dbReference type="InterPro" id="IPR043128">
    <property type="entry name" value="Rev_trsase/Diguanyl_cyclase"/>
</dbReference>
<dbReference type="GO" id="GO:0005886">
    <property type="term" value="C:plasma membrane"/>
    <property type="evidence" value="ECO:0007669"/>
    <property type="project" value="TreeGrafter"/>
</dbReference>
<evidence type="ECO:0000313" key="4">
    <source>
        <dbReference type="Proteomes" id="UP000199227"/>
    </source>
</evidence>
<reference evidence="3 4" key="1">
    <citation type="submission" date="2016-10" db="EMBL/GenBank/DDBJ databases">
        <authorList>
            <person name="de Groot N.N."/>
        </authorList>
    </citation>
    <scope>NUCLEOTIDE SEQUENCE [LARGE SCALE GENOMIC DNA]</scope>
    <source>
        <strain evidence="3 4">EP1-55-1</strain>
    </source>
</reference>
<feature type="domain" description="GGDEF" evidence="2">
    <location>
        <begin position="71"/>
        <end position="198"/>
    </location>
</feature>
<dbReference type="Gene3D" id="3.30.70.270">
    <property type="match status" value="1"/>
</dbReference>
<gene>
    <name evidence="3" type="ORF">SAMN05216234_10838</name>
</gene>
<dbReference type="GO" id="GO:0052621">
    <property type="term" value="F:diguanylate cyclase activity"/>
    <property type="evidence" value="ECO:0007669"/>
    <property type="project" value="UniProtKB-EC"/>
</dbReference>
<dbReference type="NCBIfam" id="TIGR00254">
    <property type="entry name" value="GGDEF"/>
    <property type="match status" value="1"/>
</dbReference>
<dbReference type="GO" id="GO:0043709">
    <property type="term" value="P:cell adhesion involved in single-species biofilm formation"/>
    <property type="evidence" value="ECO:0007669"/>
    <property type="project" value="TreeGrafter"/>
</dbReference>
<dbReference type="Proteomes" id="UP000199227">
    <property type="component" value="Unassembled WGS sequence"/>
</dbReference>
<organism evidence="3 4">
    <name type="scientific">Hydrogenimonas thermophila</name>
    <dbReference type="NCBI Taxonomy" id="223786"/>
    <lineage>
        <taxon>Bacteria</taxon>
        <taxon>Pseudomonadati</taxon>
        <taxon>Campylobacterota</taxon>
        <taxon>Epsilonproteobacteria</taxon>
        <taxon>Campylobacterales</taxon>
        <taxon>Hydrogenimonadaceae</taxon>
        <taxon>Hydrogenimonas</taxon>
    </lineage>
</organism>
<evidence type="ECO:0000313" key="3">
    <source>
        <dbReference type="EMBL" id="SFP16320.1"/>
    </source>
</evidence>
<dbReference type="SMART" id="SM00267">
    <property type="entry name" value="GGDEF"/>
    <property type="match status" value="1"/>
</dbReference>
<dbReference type="InterPro" id="IPR029787">
    <property type="entry name" value="Nucleotide_cyclase"/>
</dbReference>
<evidence type="ECO:0000256" key="1">
    <source>
        <dbReference type="ARBA" id="ARBA00012528"/>
    </source>
</evidence>
<dbReference type="InterPro" id="IPR050469">
    <property type="entry name" value="Diguanylate_Cyclase"/>
</dbReference>
<evidence type="ECO:0000259" key="2">
    <source>
        <dbReference type="PROSITE" id="PS50887"/>
    </source>
</evidence>
<dbReference type="CDD" id="cd01949">
    <property type="entry name" value="GGDEF"/>
    <property type="match status" value="1"/>
</dbReference>
<dbReference type="SUPFAM" id="SSF55073">
    <property type="entry name" value="Nucleotide cyclase"/>
    <property type="match status" value="1"/>
</dbReference>
<dbReference type="FunFam" id="3.30.70.270:FF:000001">
    <property type="entry name" value="Diguanylate cyclase domain protein"/>
    <property type="match status" value="1"/>
</dbReference>
<name>A0A1I5N3N1_9BACT</name>
<accession>A0A1I5N3N1</accession>
<sequence>MRELKKIQLLRNILNEVTKRYDEVIAFQKKELEERFKMAIRDPLTGLYNRSYLIEFADKSLQKHIRDEENNYAYVIFFDLDNFKYVNDTFGHKEGDKVLKKVANILKKSFRSYDIVARLGGDEFIVFLDSSKIKESMFDIDKYLERIVGKIEAKFEKYNISASYGVAIFPKDGTTIEDLIDIADQRMYELKKEKKRNR</sequence>
<dbReference type="EC" id="2.7.7.65" evidence="1"/>
<keyword evidence="4" id="KW-1185">Reference proteome</keyword>
<protein>
    <recommendedName>
        <fullName evidence="1">diguanylate cyclase</fullName>
        <ecNumber evidence="1">2.7.7.65</ecNumber>
    </recommendedName>
</protein>
<dbReference type="RefSeq" id="WP_092911516.1">
    <property type="nucleotide sequence ID" value="NZ_CP136592.1"/>
</dbReference>
<proteinExistence type="predicted"/>
<dbReference type="STRING" id="223786.SAMN05216234_10838"/>
<dbReference type="PROSITE" id="PS50887">
    <property type="entry name" value="GGDEF"/>
    <property type="match status" value="1"/>
</dbReference>